<dbReference type="GO" id="GO:0005524">
    <property type="term" value="F:ATP binding"/>
    <property type="evidence" value="ECO:0007669"/>
    <property type="project" value="UniProtKB-KW"/>
</dbReference>
<dbReference type="Pfam" id="PF09369">
    <property type="entry name" value="MZB"/>
    <property type="match status" value="1"/>
</dbReference>
<dbReference type="AlphaFoldDB" id="A0A915SF42"/>
<dbReference type="PROSITE" id="PS51194">
    <property type="entry name" value="HELICASE_CTER"/>
    <property type="match status" value="1"/>
</dbReference>
<dbReference type="PANTHER" id="PTHR47957:SF3">
    <property type="entry name" value="ATP-DEPENDENT HELICASE HRQ1"/>
    <property type="match status" value="1"/>
</dbReference>
<dbReference type="GeneID" id="74568248"/>
<dbReference type="GO" id="GO:0043138">
    <property type="term" value="F:3'-5' DNA helicase activity"/>
    <property type="evidence" value="ECO:0007669"/>
    <property type="project" value="TreeGrafter"/>
</dbReference>
<organism evidence="5 6">
    <name type="scientific">Nanobdella aerobiophila</name>
    <dbReference type="NCBI Taxonomy" id="2586965"/>
    <lineage>
        <taxon>Archaea</taxon>
        <taxon>Nanobdellota</taxon>
        <taxon>Nanobdellia</taxon>
        <taxon>Nanobdellales</taxon>
        <taxon>Nanobdellaceae</taxon>
        <taxon>Nanobdella</taxon>
    </lineage>
</organism>
<dbReference type="PROSITE" id="PS51192">
    <property type="entry name" value="HELICASE_ATP_BIND_1"/>
    <property type="match status" value="1"/>
</dbReference>
<reference evidence="6" key="1">
    <citation type="journal article" date="2022" name="Int. J. Syst. Evol. Microbiol.">
        <title>Nanobdella aerobiophila gen. nov., sp. nov., a thermoacidophilic, obligate ectosymbiotic archaeon, and proposal of Nanobdellaceae fam. nov., Nanobdellales ord. nov. and Nanobdellia class. nov.</title>
        <authorList>
            <person name="Kato S."/>
            <person name="Ogasawara A."/>
            <person name="Itoh T."/>
            <person name="Sakai H.D."/>
            <person name="Shimizu M."/>
            <person name="Yuki M."/>
            <person name="Kaneko M."/>
            <person name="Takashina T."/>
            <person name="Ohkuma M."/>
        </authorList>
    </citation>
    <scope>NUCLEOTIDE SEQUENCE [LARGE SCALE GENOMIC DNA]</scope>
    <source>
        <strain evidence="6">MJ1</strain>
    </source>
</reference>
<evidence type="ECO:0000313" key="6">
    <source>
        <dbReference type="Proteomes" id="UP001055553"/>
    </source>
</evidence>
<dbReference type="InterPro" id="IPR018973">
    <property type="entry name" value="MZB"/>
</dbReference>
<dbReference type="KEGG" id="naer:MJ1_0297"/>
<keyword evidence="5" id="KW-0347">Helicase</keyword>
<dbReference type="InterPro" id="IPR027417">
    <property type="entry name" value="P-loop_NTPase"/>
</dbReference>
<proteinExistence type="predicted"/>
<dbReference type="InterPro" id="IPR001650">
    <property type="entry name" value="Helicase_C-like"/>
</dbReference>
<dbReference type="InterPro" id="IPR014001">
    <property type="entry name" value="Helicase_ATP-bd"/>
</dbReference>
<evidence type="ECO:0000256" key="2">
    <source>
        <dbReference type="ARBA" id="ARBA00022840"/>
    </source>
</evidence>
<evidence type="ECO:0000259" key="4">
    <source>
        <dbReference type="PROSITE" id="PS51194"/>
    </source>
</evidence>
<dbReference type="Gene3D" id="3.40.50.300">
    <property type="entry name" value="P-loop containing nucleotide triphosphate hydrolases"/>
    <property type="match status" value="2"/>
</dbReference>
<dbReference type="SUPFAM" id="SSF52540">
    <property type="entry name" value="P-loop containing nucleoside triphosphate hydrolases"/>
    <property type="match status" value="2"/>
</dbReference>
<evidence type="ECO:0000259" key="3">
    <source>
        <dbReference type="PROSITE" id="PS51192"/>
    </source>
</evidence>
<dbReference type="SMART" id="SM00487">
    <property type="entry name" value="DEXDc"/>
    <property type="match status" value="1"/>
</dbReference>
<evidence type="ECO:0000313" key="5">
    <source>
        <dbReference type="EMBL" id="BBL45465.1"/>
    </source>
</evidence>
<dbReference type="GO" id="GO:0036297">
    <property type="term" value="P:interstrand cross-link repair"/>
    <property type="evidence" value="ECO:0007669"/>
    <property type="project" value="TreeGrafter"/>
</dbReference>
<protein>
    <submittedName>
        <fullName evidence="5">ATP-dependent DNA helicase Hel308</fullName>
    </submittedName>
</protein>
<dbReference type="GO" id="GO:0006289">
    <property type="term" value="P:nucleotide-excision repair"/>
    <property type="evidence" value="ECO:0007669"/>
    <property type="project" value="TreeGrafter"/>
</dbReference>
<name>A0A915SF42_9ARCH</name>
<gene>
    <name evidence="5" type="ORF">MJ1_0297</name>
</gene>
<dbReference type="GO" id="GO:0003676">
    <property type="term" value="F:nucleic acid binding"/>
    <property type="evidence" value="ECO:0007669"/>
    <property type="project" value="InterPro"/>
</dbReference>
<dbReference type="Proteomes" id="UP001055553">
    <property type="component" value="Chromosome"/>
</dbReference>
<keyword evidence="6" id="KW-1185">Reference proteome</keyword>
<dbReference type="SMART" id="SM00490">
    <property type="entry name" value="HELICc"/>
    <property type="match status" value="1"/>
</dbReference>
<evidence type="ECO:0000256" key="1">
    <source>
        <dbReference type="ARBA" id="ARBA00022741"/>
    </source>
</evidence>
<dbReference type="RefSeq" id="WP_258393496.1">
    <property type="nucleotide sequence ID" value="NZ_AP019769.1"/>
</dbReference>
<feature type="domain" description="Helicase C-terminal" evidence="4">
    <location>
        <begin position="277"/>
        <end position="428"/>
    </location>
</feature>
<dbReference type="PANTHER" id="PTHR47957">
    <property type="entry name" value="ATP-DEPENDENT HELICASE HRQ1"/>
    <property type="match status" value="1"/>
</dbReference>
<dbReference type="InterPro" id="IPR011545">
    <property type="entry name" value="DEAD/DEAH_box_helicase_dom"/>
</dbReference>
<keyword evidence="5" id="KW-0378">Hydrolase</keyword>
<keyword evidence="1" id="KW-0547">Nucleotide-binding</keyword>
<dbReference type="Pfam" id="PF00270">
    <property type="entry name" value="DEAD"/>
    <property type="match status" value="1"/>
</dbReference>
<feature type="domain" description="Helicase ATP-binding" evidence="3">
    <location>
        <begin position="60"/>
        <end position="249"/>
    </location>
</feature>
<sequence>MYIKDIKEKIEDELKDYIIDSKHLDKKDPLYQDFKFNNKEINEYLNYINFKLYKHQADALELLYKNKNLIITTPTASGKSHIFRLYIMDNIISHPSRTYLLIYPLRALLYDQYEKFEELIKNFEEYTGKKLNIKMRFILGDLTYNEKEKIIREKPNLILTTIDNLHLYLLKNHDKLFYFFKNLDLIVVDELHSYRGVFGTNSAYTFRRLIRILKYFYKNNIFKVLSLSATLKNPTDFAKKMFDLDFELIDQDYSKRYDRYIISIDPKSSNSRLILRKIIRILLENQLKSLVFIESKKGVELLKNDINEIDKYNKIYPYKASYLKNKRREIEYKFKNNEYIILLTTSALELGIDIGDISTVVNYGIPKDGISSVIQRFGRSGRLSEGLNIMIFKKDALDFYYSNNIKEFFNRIEKNKIDNIPLNLDNEKIIKKHLLYSINEFNRLDKDILSDIEKKYLEDLEKNDLITKIRDPIFGKEYYKIKENIVYSGLRNISDKIYYIVDVDKEEEIIKRVKRRDSLIRMVNMLKGKGKVLEEMDEYAFYEYLLPGMVYYSGGKSIRIRDYYSIDNINFIFFRPELPYIETEPVFYEDVKIINTIGSKKIKDWDVYIGEIKVKKEYIGYIEKYRSGNDFMQNIKYYDKTIIHEFNTKAIWIILPEDYTKSENIYNEYFKEKLEEYIKNKNYNIDTGEIYNFASTINKDFFYEKYRGLATKKIKEIIEDYLNKNYNIKDKILEFLIKKIIDYQASFRSGIHAIEHNIIKISPIVTFVDSQELGGYSYPIHNQTNKPTIFIYEGYESGVGLSEILYNNIEKLIDRSIKSLYSCKCIDGCPRCIYSPKCGNYNEYLDKYSGRFIYKIFLNSKQSI</sequence>
<dbReference type="Pfam" id="PF00271">
    <property type="entry name" value="Helicase_C"/>
    <property type="match status" value="1"/>
</dbReference>
<dbReference type="EMBL" id="AP019769">
    <property type="protein sequence ID" value="BBL45465.1"/>
    <property type="molecule type" value="Genomic_DNA"/>
</dbReference>
<keyword evidence="2" id="KW-0067">ATP-binding</keyword>
<accession>A0A915SF42</accession>